<feature type="compositionally biased region" description="Basic residues" evidence="1">
    <location>
        <begin position="143"/>
        <end position="161"/>
    </location>
</feature>
<feature type="compositionally biased region" description="Basic residues" evidence="1">
    <location>
        <begin position="122"/>
        <end position="131"/>
    </location>
</feature>
<evidence type="ECO:0000256" key="1">
    <source>
        <dbReference type="SAM" id="MobiDB-lite"/>
    </source>
</evidence>
<reference evidence="2" key="3">
    <citation type="submission" date="2022-06" db="UniProtKB">
        <authorList>
            <consortium name="EnsemblPlants"/>
        </authorList>
    </citation>
    <scope>IDENTIFICATION</scope>
</reference>
<sequence>MWFSEPVRCASTNHRPPLHHFPQGHITRASSASLWWTQAVLARSIDRPLNHHGLHRALHRLQPHPALPDPRERAVQARQGPGLRPGARPEEHHLHGRQHLRGPRAGHEQEGADEPAPAGRHLAPHLRHARPLRLLPRPGRLREQRRRRRRQGQARQRHPRRGLAQDARPQRPHARPGAQG</sequence>
<dbReference type="Gramene" id="TuG1812G0200002199.01.T02">
    <property type="protein sequence ID" value="TuG1812G0200002199.01.T02"/>
    <property type="gene ID" value="TuG1812G0200002199.01"/>
</dbReference>
<keyword evidence="3" id="KW-1185">Reference proteome</keyword>
<dbReference type="AlphaFoldDB" id="A0A8R7TFM7"/>
<gene>
    <name evidence="2" type="primary">LOC125536644</name>
</gene>
<evidence type="ECO:0000313" key="2">
    <source>
        <dbReference type="EnsemblPlants" id="TuG1812G0200002199.01.T02"/>
    </source>
</evidence>
<proteinExistence type="predicted"/>
<reference evidence="2" key="2">
    <citation type="submission" date="2018-03" db="EMBL/GenBank/DDBJ databases">
        <title>The Triticum urartu genome reveals the dynamic nature of wheat genome evolution.</title>
        <authorList>
            <person name="Ling H."/>
            <person name="Ma B."/>
            <person name="Shi X."/>
            <person name="Liu H."/>
            <person name="Dong L."/>
            <person name="Sun H."/>
            <person name="Cao Y."/>
            <person name="Gao Q."/>
            <person name="Zheng S."/>
            <person name="Li Y."/>
            <person name="Yu Y."/>
            <person name="Du H."/>
            <person name="Qi M."/>
            <person name="Li Y."/>
            <person name="Yu H."/>
            <person name="Cui Y."/>
            <person name="Wang N."/>
            <person name="Chen C."/>
            <person name="Wu H."/>
            <person name="Zhao Y."/>
            <person name="Zhang J."/>
            <person name="Li Y."/>
            <person name="Zhou W."/>
            <person name="Zhang B."/>
            <person name="Hu W."/>
            <person name="Eijk M."/>
            <person name="Tang J."/>
            <person name="Witsenboer H."/>
            <person name="Zhao S."/>
            <person name="Li Z."/>
            <person name="Zhang A."/>
            <person name="Wang D."/>
            <person name="Liang C."/>
        </authorList>
    </citation>
    <scope>NUCLEOTIDE SEQUENCE [LARGE SCALE GENOMIC DNA]</scope>
    <source>
        <strain evidence="2">cv. G1812</strain>
    </source>
</reference>
<name>A0A8R7TFM7_TRIUA</name>
<feature type="compositionally biased region" description="Basic residues" evidence="1">
    <location>
        <begin position="94"/>
        <end position="104"/>
    </location>
</feature>
<dbReference type="EnsemblPlants" id="TuG1812G0200002199.01.T02">
    <property type="protein sequence ID" value="TuG1812G0200002199.01.T02"/>
    <property type="gene ID" value="TuG1812G0200002199.01"/>
</dbReference>
<evidence type="ECO:0000313" key="3">
    <source>
        <dbReference type="Proteomes" id="UP000015106"/>
    </source>
</evidence>
<organism evidence="2 3">
    <name type="scientific">Triticum urartu</name>
    <name type="common">Red wild einkorn</name>
    <name type="synonym">Crithodium urartu</name>
    <dbReference type="NCBI Taxonomy" id="4572"/>
    <lineage>
        <taxon>Eukaryota</taxon>
        <taxon>Viridiplantae</taxon>
        <taxon>Streptophyta</taxon>
        <taxon>Embryophyta</taxon>
        <taxon>Tracheophyta</taxon>
        <taxon>Spermatophyta</taxon>
        <taxon>Magnoliopsida</taxon>
        <taxon>Liliopsida</taxon>
        <taxon>Poales</taxon>
        <taxon>Poaceae</taxon>
        <taxon>BOP clade</taxon>
        <taxon>Pooideae</taxon>
        <taxon>Triticodae</taxon>
        <taxon>Triticeae</taxon>
        <taxon>Triticinae</taxon>
        <taxon>Triticum</taxon>
    </lineage>
</organism>
<accession>A0A8R7TFM7</accession>
<reference evidence="3" key="1">
    <citation type="journal article" date="2013" name="Nature">
        <title>Draft genome of the wheat A-genome progenitor Triticum urartu.</title>
        <authorList>
            <person name="Ling H.Q."/>
            <person name="Zhao S."/>
            <person name="Liu D."/>
            <person name="Wang J."/>
            <person name="Sun H."/>
            <person name="Zhang C."/>
            <person name="Fan H."/>
            <person name="Li D."/>
            <person name="Dong L."/>
            <person name="Tao Y."/>
            <person name="Gao C."/>
            <person name="Wu H."/>
            <person name="Li Y."/>
            <person name="Cui Y."/>
            <person name="Guo X."/>
            <person name="Zheng S."/>
            <person name="Wang B."/>
            <person name="Yu K."/>
            <person name="Liang Q."/>
            <person name="Yang W."/>
            <person name="Lou X."/>
            <person name="Chen J."/>
            <person name="Feng M."/>
            <person name="Jian J."/>
            <person name="Zhang X."/>
            <person name="Luo G."/>
            <person name="Jiang Y."/>
            <person name="Liu J."/>
            <person name="Wang Z."/>
            <person name="Sha Y."/>
            <person name="Zhang B."/>
            <person name="Wu H."/>
            <person name="Tang D."/>
            <person name="Shen Q."/>
            <person name="Xue P."/>
            <person name="Zou S."/>
            <person name="Wang X."/>
            <person name="Liu X."/>
            <person name="Wang F."/>
            <person name="Yang Y."/>
            <person name="An X."/>
            <person name="Dong Z."/>
            <person name="Zhang K."/>
            <person name="Zhang X."/>
            <person name="Luo M.C."/>
            <person name="Dvorak J."/>
            <person name="Tong Y."/>
            <person name="Wang J."/>
            <person name="Yang H."/>
            <person name="Li Z."/>
            <person name="Wang D."/>
            <person name="Zhang A."/>
            <person name="Wang J."/>
        </authorList>
    </citation>
    <scope>NUCLEOTIDE SEQUENCE</scope>
    <source>
        <strain evidence="3">cv. G1812</strain>
    </source>
</reference>
<dbReference type="Proteomes" id="UP000015106">
    <property type="component" value="Chromosome 2"/>
</dbReference>
<protein>
    <submittedName>
        <fullName evidence="2">Uncharacterized protein</fullName>
    </submittedName>
</protein>
<feature type="region of interest" description="Disordered" evidence="1">
    <location>
        <begin position="62"/>
        <end position="180"/>
    </location>
</feature>